<dbReference type="InterPro" id="IPR051156">
    <property type="entry name" value="Mito/Outer_Membr_Metalloprot"/>
</dbReference>
<dbReference type="GO" id="GO:0046872">
    <property type="term" value="F:metal ion binding"/>
    <property type="evidence" value="ECO:0007669"/>
    <property type="project" value="UniProtKB-KW"/>
</dbReference>
<evidence type="ECO:0000256" key="2">
    <source>
        <dbReference type="ARBA" id="ARBA00022670"/>
    </source>
</evidence>
<feature type="chain" id="PRO_5016842438" description="Peptidase M48 domain-containing protein" evidence="7">
    <location>
        <begin position="25"/>
        <end position="480"/>
    </location>
</feature>
<organism evidence="9 10">
    <name type="scientific">Pseudochryseolinea flava</name>
    <dbReference type="NCBI Taxonomy" id="2059302"/>
    <lineage>
        <taxon>Bacteria</taxon>
        <taxon>Pseudomonadati</taxon>
        <taxon>Bacteroidota</taxon>
        <taxon>Cytophagia</taxon>
        <taxon>Cytophagales</taxon>
        <taxon>Fulvivirgaceae</taxon>
        <taxon>Pseudochryseolinea</taxon>
    </lineage>
</organism>
<name>A0A364Y2I4_9BACT</name>
<evidence type="ECO:0000256" key="7">
    <source>
        <dbReference type="SAM" id="SignalP"/>
    </source>
</evidence>
<keyword evidence="2" id="KW-0645">Protease</keyword>
<proteinExistence type="predicted"/>
<keyword evidence="3" id="KW-0479">Metal-binding</keyword>
<sequence length="480" mass="55930">MIALIHNVSLTMFIALFCFASSHAQVVNDYTPRKTYDKNSKALINSILQQLPEELDRIKSRKRGEITQFYIERTAYLTEKVEEGVFIDDDTLQTLVQSVLRRITSNNHVKHPPKRILILKNPDVNAFCHLDGSFIVNVGLLGRIRNESGLAFAIAHEMAHFELDHIRKRITQYVENSESRAIKRSMSTLENDKVTIQEIDSVRKFIYTFGRYSRAREKEADSLGFVLFKNAGYNQDQAATLLALLDSGTYLKHRIADGLFSSLNFSKFPFKSFWLTQRPRVFSKKHSNTYIFSNDSIDSHPDALMRRSILHERVTNHDRPLNIQQTAFVNKAITIAEFESIESAYHNRLYDRCLFLALQQFNLYPKNKYLVTTIAKVFIDLLEAHEKGIFNFVVPAYTGNYSEEMRQVNNFVHNISVEELGEVAFNFLNNQTNFDPNKSDHYYLLWKICDLTRRMQVKEKVKERYRAKFDSKDAKYNLIR</sequence>
<accession>A0A364Y2I4</accession>
<dbReference type="EMBL" id="QMFY01000007">
    <property type="protein sequence ID" value="RAW00317.1"/>
    <property type="molecule type" value="Genomic_DNA"/>
</dbReference>
<keyword evidence="10" id="KW-1185">Reference proteome</keyword>
<evidence type="ECO:0000256" key="1">
    <source>
        <dbReference type="ARBA" id="ARBA00001947"/>
    </source>
</evidence>
<dbReference type="RefSeq" id="WP_112747659.1">
    <property type="nucleotide sequence ID" value="NZ_QMFY01000007.1"/>
</dbReference>
<dbReference type="CDD" id="cd07324">
    <property type="entry name" value="M48C_Oma1-like"/>
    <property type="match status" value="1"/>
</dbReference>
<keyword evidence="4" id="KW-0378">Hydrolase</keyword>
<evidence type="ECO:0000256" key="6">
    <source>
        <dbReference type="ARBA" id="ARBA00023049"/>
    </source>
</evidence>
<dbReference type="Pfam" id="PF01435">
    <property type="entry name" value="Peptidase_M48"/>
    <property type="match status" value="1"/>
</dbReference>
<evidence type="ECO:0000259" key="8">
    <source>
        <dbReference type="Pfam" id="PF01435"/>
    </source>
</evidence>
<dbReference type="PANTHER" id="PTHR22726:SF1">
    <property type="entry name" value="METALLOENDOPEPTIDASE OMA1, MITOCHONDRIAL"/>
    <property type="match status" value="1"/>
</dbReference>
<evidence type="ECO:0000313" key="9">
    <source>
        <dbReference type="EMBL" id="RAW00317.1"/>
    </source>
</evidence>
<dbReference type="Proteomes" id="UP000251889">
    <property type="component" value="Unassembled WGS sequence"/>
</dbReference>
<dbReference type="GO" id="GO:0016020">
    <property type="term" value="C:membrane"/>
    <property type="evidence" value="ECO:0007669"/>
    <property type="project" value="TreeGrafter"/>
</dbReference>
<keyword evidence="6" id="KW-0482">Metalloprotease</keyword>
<dbReference type="OrthoDB" id="910748at2"/>
<comment type="cofactor">
    <cofactor evidence="1">
        <name>Zn(2+)</name>
        <dbReference type="ChEBI" id="CHEBI:29105"/>
    </cofactor>
</comment>
<dbReference type="GO" id="GO:0004222">
    <property type="term" value="F:metalloendopeptidase activity"/>
    <property type="evidence" value="ECO:0007669"/>
    <property type="project" value="InterPro"/>
</dbReference>
<dbReference type="InterPro" id="IPR001915">
    <property type="entry name" value="Peptidase_M48"/>
</dbReference>
<keyword evidence="5" id="KW-0862">Zinc</keyword>
<keyword evidence="7" id="KW-0732">Signal</keyword>
<protein>
    <recommendedName>
        <fullName evidence="8">Peptidase M48 domain-containing protein</fullName>
    </recommendedName>
</protein>
<reference evidence="9 10" key="1">
    <citation type="submission" date="2018-06" db="EMBL/GenBank/DDBJ databases">
        <title>Chryseolinea flavus sp. nov., a member of the phylum Bacteroidetes isolated from soil.</title>
        <authorList>
            <person name="Li Y."/>
            <person name="Wang J."/>
        </authorList>
    </citation>
    <scope>NUCLEOTIDE SEQUENCE [LARGE SCALE GENOMIC DNA]</scope>
    <source>
        <strain evidence="9 10">SDU1-6</strain>
    </source>
</reference>
<feature type="domain" description="Peptidase M48" evidence="8">
    <location>
        <begin position="94"/>
        <end position="312"/>
    </location>
</feature>
<evidence type="ECO:0000256" key="3">
    <source>
        <dbReference type="ARBA" id="ARBA00022723"/>
    </source>
</evidence>
<dbReference type="AlphaFoldDB" id="A0A364Y2I4"/>
<comment type="caution">
    <text evidence="9">The sequence shown here is derived from an EMBL/GenBank/DDBJ whole genome shotgun (WGS) entry which is preliminary data.</text>
</comment>
<evidence type="ECO:0000313" key="10">
    <source>
        <dbReference type="Proteomes" id="UP000251889"/>
    </source>
</evidence>
<gene>
    <name evidence="9" type="ORF">DQQ10_14785</name>
</gene>
<dbReference type="PANTHER" id="PTHR22726">
    <property type="entry name" value="METALLOENDOPEPTIDASE OMA1"/>
    <property type="match status" value="1"/>
</dbReference>
<dbReference type="Gene3D" id="3.30.2010.10">
    <property type="entry name" value="Metalloproteases ('zincins'), catalytic domain"/>
    <property type="match status" value="1"/>
</dbReference>
<evidence type="ECO:0000256" key="5">
    <source>
        <dbReference type="ARBA" id="ARBA00022833"/>
    </source>
</evidence>
<dbReference type="GO" id="GO:0051603">
    <property type="term" value="P:proteolysis involved in protein catabolic process"/>
    <property type="evidence" value="ECO:0007669"/>
    <property type="project" value="TreeGrafter"/>
</dbReference>
<feature type="signal peptide" evidence="7">
    <location>
        <begin position="1"/>
        <end position="24"/>
    </location>
</feature>
<evidence type="ECO:0000256" key="4">
    <source>
        <dbReference type="ARBA" id="ARBA00022801"/>
    </source>
</evidence>